<proteinExistence type="predicted"/>
<organism evidence="2 3">
    <name type="scientific">Nyssa sinensis</name>
    <dbReference type="NCBI Taxonomy" id="561372"/>
    <lineage>
        <taxon>Eukaryota</taxon>
        <taxon>Viridiplantae</taxon>
        <taxon>Streptophyta</taxon>
        <taxon>Embryophyta</taxon>
        <taxon>Tracheophyta</taxon>
        <taxon>Spermatophyta</taxon>
        <taxon>Magnoliopsida</taxon>
        <taxon>eudicotyledons</taxon>
        <taxon>Gunneridae</taxon>
        <taxon>Pentapetalae</taxon>
        <taxon>asterids</taxon>
        <taxon>Cornales</taxon>
        <taxon>Nyssaceae</taxon>
        <taxon>Nyssa</taxon>
    </lineage>
</organism>
<reference evidence="2 3" key="1">
    <citation type="submission" date="2019-09" db="EMBL/GenBank/DDBJ databases">
        <title>A chromosome-level genome assembly of the Chinese tupelo Nyssa sinensis.</title>
        <authorList>
            <person name="Yang X."/>
            <person name="Kang M."/>
            <person name="Yang Y."/>
            <person name="Xiong H."/>
            <person name="Wang M."/>
            <person name="Zhang Z."/>
            <person name="Wang Z."/>
            <person name="Wu H."/>
            <person name="Ma T."/>
            <person name="Liu J."/>
            <person name="Xi Z."/>
        </authorList>
    </citation>
    <scope>NUCLEOTIDE SEQUENCE [LARGE SCALE GENOMIC DNA]</scope>
    <source>
        <strain evidence="2">J267</strain>
        <tissue evidence="2">Leaf</tissue>
    </source>
</reference>
<dbReference type="PANTHER" id="PTHR21654:SF7">
    <property type="entry name" value="HOMEODOMAIN-LIKE SUPERFAMILY PROTEIN"/>
    <property type="match status" value="1"/>
</dbReference>
<dbReference type="Proteomes" id="UP000325577">
    <property type="component" value="Linkage Group LG15"/>
</dbReference>
<protein>
    <recommendedName>
        <fullName evidence="4">Myb-like domain-containing protein</fullName>
    </recommendedName>
</protein>
<accession>A0A5J5B695</accession>
<sequence>MFRLPLSPLFTVSFPRFHPHLPLYLFFNLRPTMEVFTGYGRIPNDADFPENLKPFPETADILYDDRTAEIHSPVIEPHSQLPPQKLRPIRFSGRNLPDFSDATGPENGGVDGTLLSCHAVASPDLGFLSQLSTQKLSVVTGGPKELGEAPADTGCGASSENAGGGVGIDHCPLVDTWAMQQIKSEMDAECMNLIHEGRLLEAELSSCSDDGDESSEATTEPFSRLRKRKRRRKKLELFMEKMMGRLIQKQEQMHKQLMEMIERKERERVIREEAWKQQQIERAKWDEEVRAQETSRSLALISFIQDLLGNEIQIPKSLETPSMEKDEGEIHNQKDFKCDPNNRRWPKSEVQALITVRTALDHKFLKGPKGSVWEEVAGRLSNMGYSPCSKEV</sequence>
<keyword evidence="3" id="KW-1185">Reference proteome</keyword>
<evidence type="ECO:0000313" key="2">
    <source>
        <dbReference type="EMBL" id="KAA8537267.1"/>
    </source>
</evidence>
<name>A0A5J5B695_9ASTE</name>
<evidence type="ECO:0008006" key="4">
    <source>
        <dbReference type="Google" id="ProtNLM"/>
    </source>
</evidence>
<dbReference type="OrthoDB" id="691673at2759"/>
<evidence type="ECO:0000256" key="1">
    <source>
        <dbReference type="SAM" id="MobiDB-lite"/>
    </source>
</evidence>
<dbReference type="PANTHER" id="PTHR21654">
    <property type="entry name" value="FI21293P1"/>
    <property type="match status" value="1"/>
</dbReference>
<gene>
    <name evidence="2" type="ORF">F0562_027046</name>
</gene>
<dbReference type="Gene3D" id="1.10.10.60">
    <property type="entry name" value="Homeodomain-like"/>
    <property type="match status" value="1"/>
</dbReference>
<dbReference type="AlphaFoldDB" id="A0A5J5B695"/>
<dbReference type="EMBL" id="CM018038">
    <property type="protein sequence ID" value="KAA8537267.1"/>
    <property type="molecule type" value="Genomic_DNA"/>
</dbReference>
<feature type="region of interest" description="Disordered" evidence="1">
    <location>
        <begin position="206"/>
        <end position="227"/>
    </location>
</feature>
<evidence type="ECO:0000313" key="3">
    <source>
        <dbReference type="Proteomes" id="UP000325577"/>
    </source>
</evidence>